<feature type="region of interest" description="Disordered" evidence="11">
    <location>
        <begin position="1504"/>
        <end position="1527"/>
    </location>
</feature>
<dbReference type="InterPro" id="IPR050371">
    <property type="entry name" value="Fungal_virulence_M36"/>
</dbReference>
<accession>A0A084SIJ5</accession>
<evidence type="ECO:0000256" key="10">
    <source>
        <dbReference type="ARBA" id="ARBA00023145"/>
    </source>
</evidence>
<keyword evidence="7" id="KW-0378">Hydrolase</keyword>
<evidence type="ECO:0000256" key="11">
    <source>
        <dbReference type="SAM" id="MobiDB-lite"/>
    </source>
</evidence>
<dbReference type="Gene3D" id="2.60.40.10">
    <property type="entry name" value="Immunoglobulins"/>
    <property type="match status" value="4"/>
</dbReference>
<dbReference type="Pfam" id="PF22352">
    <property type="entry name" value="K319L-like_PKD"/>
    <property type="match status" value="4"/>
</dbReference>
<gene>
    <name evidence="14" type="ORF">Q664_42190</name>
</gene>
<feature type="domain" description="PKD/Chitinase" evidence="13">
    <location>
        <begin position="1502"/>
        <end position="1590"/>
    </location>
</feature>
<dbReference type="NCBIfam" id="NF038112">
    <property type="entry name" value="myxo_dep_M36"/>
    <property type="match status" value="1"/>
</dbReference>
<evidence type="ECO:0000256" key="5">
    <source>
        <dbReference type="ARBA" id="ARBA00022670"/>
    </source>
</evidence>
<dbReference type="SUPFAM" id="SSF55486">
    <property type="entry name" value="Metalloproteases ('zincins'), catalytic domain"/>
    <property type="match status" value="1"/>
</dbReference>
<feature type="chain" id="PRO_5001781282" description="PKD/Chitinase domain-containing protein" evidence="12">
    <location>
        <begin position="24"/>
        <end position="1631"/>
    </location>
</feature>
<comment type="caution">
    <text evidence="14">The sequence shown here is derived from an EMBL/GenBank/DDBJ whole genome shotgun (WGS) entry which is preliminary data.</text>
</comment>
<evidence type="ECO:0000256" key="4">
    <source>
        <dbReference type="ARBA" id="ARBA00022525"/>
    </source>
</evidence>
<feature type="domain" description="PKD/Chitinase" evidence="13">
    <location>
        <begin position="1218"/>
        <end position="1307"/>
    </location>
</feature>
<dbReference type="PANTHER" id="PTHR33478">
    <property type="entry name" value="EXTRACELLULAR METALLOPROTEINASE MEP"/>
    <property type="match status" value="1"/>
</dbReference>
<feature type="domain" description="PKD/Chitinase" evidence="13">
    <location>
        <begin position="1411"/>
        <end position="1497"/>
    </location>
</feature>
<keyword evidence="9" id="KW-0482">Metalloprotease</keyword>
<reference evidence="14 15" key="1">
    <citation type="submission" date="2014-07" db="EMBL/GenBank/DDBJ databases">
        <title>Draft Genome Sequence of Gephyronic Acid Producer, Cystobacter violaceus Strain Cb vi76.</title>
        <authorList>
            <person name="Stevens D.C."/>
            <person name="Young J."/>
            <person name="Carmichael R."/>
            <person name="Tan J."/>
            <person name="Taylor R.E."/>
        </authorList>
    </citation>
    <scope>NUCLEOTIDE SEQUENCE [LARGE SCALE GENOMIC DNA]</scope>
    <source>
        <strain evidence="14 15">Cb vi76</strain>
    </source>
</reference>
<dbReference type="PANTHER" id="PTHR33478:SF1">
    <property type="entry name" value="EXTRACELLULAR METALLOPROTEINASE MEP"/>
    <property type="match status" value="1"/>
</dbReference>
<dbReference type="InterPro" id="IPR001842">
    <property type="entry name" value="Peptidase_M36"/>
</dbReference>
<dbReference type="InterPro" id="IPR013783">
    <property type="entry name" value="Ig-like_fold"/>
</dbReference>
<evidence type="ECO:0000313" key="15">
    <source>
        <dbReference type="Proteomes" id="UP000028547"/>
    </source>
</evidence>
<keyword evidence="5" id="KW-0645">Protease</keyword>
<keyword evidence="4" id="KW-0964">Secreted</keyword>
<dbReference type="GO" id="GO:0006508">
    <property type="term" value="P:proteolysis"/>
    <property type="evidence" value="ECO:0007669"/>
    <property type="project" value="UniProtKB-KW"/>
</dbReference>
<evidence type="ECO:0000256" key="12">
    <source>
        <dbReference type="SAM" id="SignalP"/>
    </source>
</evidence>
<sequence length="1631" mass="172218">MRLRQTLWASLLLTPLASGSALAATRGNFDAFLARQEEMALAAKDDALRTRGLRVSQMEDRLGVPSFVWNTRASTSSTTSMSKALGARKPDQAARAHLQSVADLYRVGSEDVSAVVLKSVHQTGKGPVIASFAQKVDGIEVFRNEVKVIMDRDLELVAVSGYLAPAQSARKASLGAANAFRLSAEQAIAIAFQDQTGISMPARGFVSTGKVNGPYSHYELDASSAHVLTHTLVVPARAKQVYYTMPDGLVPAWYVEVNSGARNGTGSDYHSFVVSAVDGSLLMRNNLSAHAGTEYRYKVWADATAPYTPHDGPHGTDTTPYQPGIPDGVDVPLDRLPNSITISSLPGNDPWLPAGSTETVGNNVDAYADLSVPDGFQPGSQDVRAVLTGEASDPGFDYLYDLTKAPGFDANQRQAAVTNLFYVTNWLHDSFYAAGFDEASGNAQAYNFGRGGVEGDRMRAEAQDYGSLDNANMSTPADGAPPRMQMYVFNPVSLFTVSVSTPAGMTISANPAAFGPQGYDVTGNVAVALHGTVSNGCSTDAFTNAAEITGKIALVDRGACDFTLKAKNAQNAGAIGVLIANNTTGGIIPAGTDASITIPVVGMLKANGDAIKTALQTGTVNVHLQKTKPGAARDGTLDNAIVAHEWGHYISNRLIGDANGLVNYQGGAMGEGWGDFHALMMQVRDSDRTVADNNLFQGVYTVSAYVTSGPGVPGAYYGIRRVPYSTSFEKNALTFKHIANGNPLPDTHPVAFQGDGRINSEVHNGGEVWATMLWECYASLLNAYPFAEAERRMKQYLVAAYKATPSSPTYIEARDALLSVAKASDAADYTRFVNAFARRGMGFGAKAPDRDSQDFIGVVESYQTGNTLEVVSIRLDDTLEGCDQDGVLDVGETGYLTVTLRNVGGDTTSAFNATLATTGATATFETPSGNTIAFPPLAPGQTATGKLALKLMSTTGTEPRAGITLTLDGPSLPDASKSVGYNGLVNTDESAGNSDLDTVEGQTTAWTSSVMGSGPEQPWQRVEEKGNHYWNGRNLPFTADIALTSPWVQVREDADFIFRYKYRYSFETDNGNYEELWFDGATVEVTTDGIVWHNVAAYEVDPGYTGLIGDGSATNPLDGLPGYTALSAAFPAFESAELNFGRELAGKRVQFRFRIGSDPGVGAHGLDVDDLEFAGIDASQLPFGGPVRETFEGPAGDPSTLVCNRRPVANSGKGPQAVANFTLDPTTGAKVYTTVQLDGSGSFDPDGDALTYTWTQLSGPPVTLTDATTARPTFTPRVANSETFVFQLVVNDGKENSAPANVTLYVLTDHDPVVEAGADFEAASRSTVTLSGSVTDPDGDLVLGSLWFQLSGPEVALKDDGALETTFTAPDVKEDTELVFLLLAQTNELVGEDIVTVTIKKSNRHPVVKGLNEMTVEERSSVTLTAEGSDADDDALSYRWVQTGGPRVELSGADTATLSFTAPEVLGETLVTFSLIAKDADGAESEAVTALVTVTDVNRTPTALARKSSGGSVAGDTITLDGTGSTDPDGNTLTYQWRQVSGPSVTLTSTDGAVTSFVSPKSKDGATLVFELTVSDGKASATNQVTVDVPKEQSGGMGCSSTGGSGQSTMVSMLLLGAGLLFSRRRTFGRG</sequence>
<dbReference type="SUPFAM" id="SSF52025">
    <property type="entry name" value="PA domain"/>
    <property type="match status" value="1"/>
</dbReference>
<dbReference type="GO" id="GO:0005615">
    <property type="term" value="C:extracellular space"/>
    <property type="evidence" value="ECO:0007669"/>
    <property type="project" value="InterPro"/>
</dbReference>
<keyword evidence="8" id="KW-0862">Zinc</keyword>
<dbReference type="CDD" id="cd04818">
    <property type="entry name" value="PA_subtilisin_1"/>
    <property type="match status" value="1"/>
</dbReference>
<dbReference type="InterPro" id="IPR024038">
    <property type="entry name" value="MYXO-CTERM"/>
</dbReference>
<evidence type="ECO:0000256" key="6">
    <source>
        <dbReference type="ARBA" id="ARBA00022723"/>
    </source>
</evidence>
<evidence type="ECO:0000256" key="9">
    <source>
        <dbReference type="ARBA" id="ARBA00023049"/>
    </source>
</evidence>
<comment type="cofactor">
    <cofactor evidence="1">
        <name>Zn(2+)</name>
        <dbReference type="ChEBI" id="CHEBI:29105"/>
    </cofactor>
</comment>
<evidence type="ECO:0000256" key="1">
    <source>
        <dbReference type="ARBA" id="ARBA00001947"/>
    </source>
</evidence>
<evidence type="ECO:0000256" key="2">
    <source>
        <dbReference type="ARBA" id="ARBA00004613"/>
    </source>
</evidence>
<dbReference type="EMBL" id="JPMI01000298">
    <property type="protein sequence ID" value="KFA88280.1"/>
    <property type="molecule type" value="Genomic_DNA"/>
</dbReference>
<dbReference type="InterPro" id="IPR003137">
    <property type="entry name" value="PA_domain"/>
</dbReference>
<dbReference type="InterPro" id="IPR022409">
    <property type="entry name" value="PKD/Chitinase_dom"/>
</dbReference>
<dbReference type="InterPro" id="IPR027268">
    <property type="entry name" value="Peptidase_M4/M1_CTD_sf"/>
</dbReference>
<comment type="similarity">
    <text evidence="3">Belongs to the peptidase M36 family.</text>
</comment>
<dbReference type="Proteomes" id="UP000028547">
    <property type="component" value="Unassembled WGS sequence"/>
</dbReference>
<dbReference type="Gene3D" id="3.10.170.10">
    <property type="match status" value="1"/>
</dbReference>
<evidence type="ECO:0000313" key="14">
    <source>
        <dbReference type="EMBL" id="KFA88280.1"/>
    </source>
</evidence>
<evidence type="ECO:0000256" key="3">
    <source>
        <dbReference type="ARBA" id="ARBA00006006"/>
    </source>
</evidence>
<proteinExistence type="inferred from homology"/>
<feature type="signal peptide" evidence="12">
    <location>
        <begin position="1"/>
        <end position="23"/>
    </location>
</feature>
<keyword evidence="6" id="KW-0479">Metal-binding</keyword>
<evidence type="ECO:0000256" key="8">
    <source>
        <dbReference type="ARBA" id="ARBA00022833"/>
    </source>
</evidence>
<keyword evidence="12" id="KW-0732">Signal</keyword>
<name>A0A084SIJ5_9BACT</name>
<protein>
    <recommendedName>
        <fullName evidence="13">PKD/Chitinase domain-containing protein</fullName>
    </recommendedName>
</protein>
<dbReference type="RefSeq" id="WP_043409218.1">
    <property type="nucleotide sequence ID" value="NZ_JPMI01000298.1"/>
</dbReference>
<keyword evidence="10" id="KW-0865">Zymogen</keyword>
<dbReference type="Pfam" id="PF02225">
    <property type="entry name" value="PA"/>
    <property type="match status" value="1"/>
</dbReference>
<dbReference type="NCBIfam" id="TIGR03901">
    <property type="entry name" value="MYXO-CTERM"/>
    <property type="match status" value="1"/>
</dbReference>
<dbReference type="GO" id="GO:0008270">
    <property type="term" value="F:zinc ion binding"/>
    <property type="evidence" value="ECO:0007669"/>
    <property type="project" value="InterPro"/>
</dbReference>
<dbReference type="Gene3D" id="3.50.30.30">
    <property type="match status" value="1"/>
</dbReference>
<dbReference type="Pfam" id="PF02128">
    <property type="entry name" value="Peptidase_M36"/>
    <property type="match status" value="1"/>
</dbReference>
<organism evidence="14 15">
    <name type="scientific">Archangium violaceum Cb vi76</name>
    <dbReference type="NCBI Taxonomy" id="1406225"/>
    <lineage>
        <taxon>Bacteria</taxon>
        <taxon>Pseudomonadati</taxon>
        <taxon>Myxococcota</taxon>
        <taxon>Myxococcia</taxon>
        <taxon>Myxococcales</taxon>
        <taxon>Cystobacterineae</taxon>
        <taxon>Archangiaceae</taxon>
        <taxon>Archangium</taxon>
    </lineage>
</organism>
<dbReference type="GO" id="GO:0004222">
    <property type="term" value="F:metalloendopeptidase activity"/>
    <property type="evidence" value="ECO:0007669"/>
    <property type="project" value="InterPro"/>
</dbReference>
<dbReference type="SMART" id="SM00089">
    <property type="entry name" value="PKD"/>
    <property type="match status" value="3"/>
</dbReference>
<evidence type="ECO:0000259" key="13">
    <source>
        <dbReference type="SMART" id="SM00089"/>
    </source>
</evidence>
<dbReference type="InterPro" id="IPR046450">
    <property type="entry name" value="PA_dom_sf"/>
</dbReference>
<evidence type="ECO:0000256" key="7">
    <source>
        <dbReference type="ARBA" id="ARBA00022801"/>
    </source>
</evidence>
<dbReference type="Gene3D" id="1.10.390.10">
    <property type="entry name" value="Neutral Protease Domain 2"/>
    <property type="match status" value="1"/>
</dbReference>
<comment type="subcellular location">
    <subcellularLocation>
        <location evidence="2">Secreted</location>
    </subcellularLocation>
</comment>